<keyword evidence="3" id="KW-1185">Reference proteome</keyword>
<gene>
    <name evidence="2" type="ORF">D2962_06480</name>
</gene>
<evidence type="ECO:0000313" key="3">
    <source>
        <dbReference type="Proteomes" id="UP000280960"/>
    </source>
</evidence>
<evidence type="ECO:0000313" key="2">
    <source>
        <dbReference type="EMBL" id="AYO30312.1"/>
    </source>
</evidence>
<dbReference type="RefSeq" id="WP_122014528.1">
    <property type="nucleotide sequence ID" value="NZ_CP033169.1"/>
</dbReference>
<dbReference type="InterPro" id="IPR027304">
    <property type="entry name" value="Trigger_fact/SurA_dom_sf"/>
</dbReference>
<dbReference type="SUPFAM" id="SSF109998">
    <property type="entry name" value="Triger factor/SurA peptide-binding domain-like"/>
    <property type="match status" value="1"/>
</dbReference>
<feature type="chain" id="PRO_5018108139" description="Peptidylprolyl isomerase" evidence="1">
    <location>
        <begin position="25"/>
        <end position="244"/>
    </location>
</feature>
<protein>
    <recommendedName>
        <fullName evidence="4">Peptidylprolyl isomerase</fullName>
    </recommendedName>
</protein>
<evidence type="ECO:0008006" key="4">
    <source>
        <dbReference type="Google" id="ProtNLM"/>
    </source>
</evidence>
<dbReference type="EMBL" id="CP033169">
    <property type="protein sequence ID" value="AYO30312.1"/>
    <property type="molecule type" value="Genomic_DNA"/>
</dbReference>
<sequence length="244" mass="28148">MRNKKIISLLLLCCLVLNVGFSIAYGWEFLNADKDTKTNLDDAFIEAGKYVKNNEDLLTNMGEIVATVNEVPIYKNELLYRQGFASAIGQQNNTLLDNFNALARKKVLLAFAKKENIVATEQEVQEFISKEQNAMKQSDEFRNAVELFCENAGMSMEEYWNQYEYNIAKDIVTIGKLEKYIIDRAVSEGKLPKKTEKLDKDISKQYTKYLRDYKNNLMSKAEVEIKEGFKEKLNGFKKDNLIKQ</sequence>
<reference evidence="2 3" key="1">
    <citation type="submission" date="2018-10" db="EMBL/GenBank/DDBJ databases">
        <authorList>
            <person name="Zhang X."/>
        </authorList>
    </citation>
    <scope>NUCLEOTIDE SEQUENCE [LARGE SCALE GENOMIC DNA]</scope>
    <source>
        <strain evidence="2 3">SK-G1</strain>
    </source>
</reference>
<dbReference type="AlphaFoldDB" id="A0A3G2R4J1"/>
<proteinExistence type="predicted"/>
<dbReference type="Gene3D" id="1.10.4030.10">
    <property type="entry name" value="Porin chaperone SurA, peptide-binding domain"/>
    <property type="match status" value="1"/>
</dbReference>
<organism evidence="2 3">
    <name type="scientific">Biomaibacter acetigenes</name>
    <dbReference type="NCBI Taxonomy" id="2316383"/>
    <lineage>
        <taxon>Bacteria</taxon>
        <taxon>Bacillati</taxon>
        <taxon>Bacillota</taxon>
        <taxon>Clostridia</taxon>
        <taxon>Thermosediminibacterales</taxon>
        <taxon>Tepidanaerobacteraceae</taxon>
        <taxon>Biomaibacter</taxon>
    </lineage>
</organism>
<dbReference type="Proteomes" id="UP000280960">
    <property type="component" value="Chromosome"/>
</dbReference>
<accession>A0A3G2R4J1</accession>
<dbReference type="KEGG" id="bacg:D2962_06480"/>
<evidence type="ECO:0000256" key="1">
    <source>
        <dbReference type="SAM" id="SignalP"/>
    </source>
</evidence>
<feature type="signal peptide" evidence="1">
    <location>
        <begin position="1"/>
        <end position="24"/>
    </location>
</feature>
<name>A0A3G2R4J1_9FIRM</name>
<keyword evidence="1" id="KW-0732">Signal</keyword>